<keyword evidence="5" id="KW-1015">Disulfide bond</keyword>
<dbReference type="GO" id="GO:0005975">
    <property type="term" value="P:carbohydrate metabolic process"/>
    <property type="evidence" value="ECO:0007669"/>
    <property type="project" value="InterPro"/>
</dbReference>
<dbReference type="RefSeq" id="WP_148594407.1">
    <property type="nucleotide sequence ID" value="NZ_CP042997.1"/>
</dbReference>
<dbReference type="Pfam" id="PF17801">
    <property type="entry name" value="Melibiase_C"/>
    <property type="match status" value="1"/>
</dbReference>
<dbReference type="InterPro" id="IPR041233">
    <property type="entry name" value="Melibiase_C"/>
</dbReference>
<gene>
    <name evidence="8" type="primary">agaA</name>
    <name evidence="8" type="ORF">OJF2_30290</name>
</gene>
<dbReference type="EMBL" id="CP042997">
    <property type="protein sequence ID" value="QEH34490.1"/>
    <property type="molecule type" value="Genomic_DNA"/>
</dbReference>
<dbReference type="SUPFAM" id="SSF49313">
    <property type="entry name" value="Cadherin-like"/>
    <property type="match status" value="1"/>
</dbReference>
<dbReference type="InterPro" id="IPR002241">
    <property type="entry name" value="Glyco_hydro_27"/>
</dbReference>
<keyword evidence="3 5" id="KW-0378">Hydrolase</keyword>
<accession>A0A5B9W3G9</accession>
<protein>
    <recommendedName>
        <fullName evidence="5">Alpha-galactosidase</fullName>
        <ecNumber evidence="5">3.2.1.22</ecNumber>
    </recommendedName>
    <alternativeName>
        <fullName evidence="5">Melibiase</fullName>
    </alternativeName>
</protein>
<dbReference type="PRINTS" id="PR00740">
    <property type="entry name" value="GLHYDRLASE27"/>
</dbReference>
<dbReference type="KEGG" id="agv:OJF2_30290"/>
<evidence type="ECO:0000313" key="8">
    <source>
        <dbReference type="EMBL" id="QEH34490.1"/>
    </source>
</evidence>
<dbReference type="InterPro" id="IPR013222">
    <property type="entry name" value="Glyco_hyd_98_carb-bd"/>
</dbReference>
<dbReference type="InterPro" id="IPR038637">
    <property type="entry name" value="NPCBM_sf"/>
</dbReference>
<organism evidence="8 9">
    <name type="scientific">Aquisphaera giovannonii</name>
    <dbReference type="NCBI Taxonomy" id="406548"/>
    <lineage>
        <taxon>Bacteria</taxon>
        <taxon>Pseudomonadati</taxon>
        <taxon>Planctomycetota</taxon>
        <taxon>Planctomycetia</taxon>
        <taxon>Isosphaerales</taxon>
        <taxon>Isosphaeraceae</taxon>
        <taxon>Aquisphaera</taxon>
    </lineage>
</organism>
<comment type="similarity">
    <text evidence="1 5">Belongs to the glycosyl hydrolase 27 family.</text>
</comment>
<dbReference type="InterPro" id="IPR013780">
    <property type="entry name" value="Glyco_hydro_b"/>
</dbReference>
<dbReference type="Proteomes" id="UP000324233">
    <property type="component" value="Chromosome"/>
</dbReference>
<evidence type="ECO:0000256" key="3">
    <source>
        <dbReference type="ARBA" id="ARBA00022801"/>
    </source>
</evidence>
<dbReference type="CDD" id="cd14792">
    <property type="entry name" value="GH27"/>
    <property type="match status" value="1"/>
</dbReference>
<proteinExistence type="inferred from homology"/>
<dbReference type="Gene3D" id="2.60.40.10">
    <property type="entry name" value="Immunoglobulins"/>
    <property type="match status" value="1"/>
</dbReference>
<dbReference type="PANTHER" id="PTHR11452">
    <property type="entry name" value="ALPHA-GALACTOSIDASE/ALPHA-N-ACETYLGALACTOSAMINIDASE"/>
    <property type="match status" value="1"/>
</dbReference>
<feature type="domain" description="Glycosyl hydrolase family 98 putative carbohydrate-binding module" evidence="7">
    <location>
        <begin position="27"/>
        <end position="167"/>
    </location>
</feature>
<dbReference type="GO" id="GO:0016020">
    <property type="term" value="C:membrane"/>
    <property type="evidence" value="ECO:0007669"/>
    <property type="project" value="InterPro"/>
</dbReference>
<dbReference type="Pfam" id="PF08305">
    <property type="entry name" value="NPCBM"/>
    <property type="match status" value="1"/>
</dbReference>
<reference evidence="8 9" key="1">
    <citation type="submission" date="2019-08" db="EMBL/GenBank/DDBJ databases">
        <title>Deep-cultivation of Planctomycetes and their phenomic and genomic characterization uncovers novel biology.</title>
        <authorList>
            <person name="Wiegand S."/>
            <person name="Jogler M."/>
            <person name="Boedeker C."/>
            <person name="Pinto D."/>
            <person name="Vollmers J."/>
            <person name="Rivas-Marin E."/>
            <person name="Kohn T."/>
            <person name="Peeters S.H."/>
            <person name="Heuer A."/>
            <person name="Rast P."/>
            <person name="Oberbeckmann S."/>
            <person name="Bunk B."/>
            <person name="Jeske O."/>
            <person name="Meyerdierks A."/>
            <person name="Storesund J.E."/>
            <person name="Kallscheuer N."/>
            <person name="Luecker S."/>
            <person name="Lage O.M."/>
            <person name="Pohl T."/>
            <person name="Merkel B.J."/>
            <person name="Hornburger P."/>
            <person name="Mueller R.-W."/>
            <person name="Bruemmer F."/>
            <person name="Labrenz M."/>
            <person name="Spormann A.M."/>
            <person name="Op den Camp H."/>
            <person name="Overmann J."/>
            <person name="Amann R."/>
            <person name="Jetten M.S.M."/>
            <person name="Mascher T."/>
            <person name="Medema M.H."/>
            <person name="Devos D.P."/>
            <person name="Kaster A.-K."/>
            <person name="Ovreas L."/>
            <person name="Rohde M."/>
            <person name="Galperin M.Y."/>
            <person name="Jogler C."/>
        </authorList>
    </citation>
    <scope>NUCLEOTIDE SEQUENCE [LARGE SCALE GENOMIC DNA]</scope>
    <source>
        <strain evidence="8 9">OJF2</strain>
    </source>
</reference>
<dbReference type="Gene3D" id="2.60.40.1180">
    <property type="entry name" value="Golgi alpha-mannosidase II"/>
    <property type="match status" value="1"/>
</dbReference>
<sequence precursor="true">MKRGRPRSSVLAFPCLLAPFLVLAAAAAADEYRVSALDLSGVTQGWGSPGKDKSVDGRTLTIAGRHFEHGVGTHADSRLAVDLKGSASRLHAWVGVDDEVTGEGSVEFRVVADGKLRWSSGVMRTHQAAKEVDVDLSNARKLILQVADAGDGINYDHADWADATITFEGAKPELLVFHEATYILTPKPSPAPRINGAKVVGVRPGSPFLFTVAATGRKPIAFAAEGLPEGLSLDPATGFITGRTEAKGEHRVRVSATNALGKATRELRIVVGDRLALTPPLGWNSWNCFAGAVTEKNVRDATDAFVNAGLRDHGWTYINIDDFWMTKNDDRDRTLHGPERDASGRINSNPRFPDMKALSDYIHSRGLKAGLYSSPGPTTCGGCLASYKHEKEDAERFAEWGFDYLKYDWCSYGNVEHGTGRAYYAKPYDLMGRMLRAQPRDIVFSLCQYGMDNVWEWGDQVGGNCWRTTGDITDSWGSMSGIGFKQDGHEKYAGPGHWNDPDMLVVGWVGWGPALHPTHLTPSEQYTHITLWSLLSSPLLIGCDLTRLDDFTLNLLTNDEVLDVNQDPLGRPARRVVKREDETEVWARPLEDGSIAVGLFNLGEEEATATVTWAEIEAKAPKAVRDLWRQRDVEVDSNGYTVKLPRHGAALIKVTPGA</sequence>
<dbReference type="Gene3D" id="3.20.20.70">
    <property type="entry name" value="Aldolase class I"/>
    <property type="match status" value="1"/>
</dbReference>
<evidence type="ECO:0000256" key="5">
    <source>
        <dbReference type="RuleBase" id="RU361168"/>
    </source>
</evidence>
<dbReference type="Pfam" id="PF05345">
    <property type="entry name" value="He_PIG"/>
    <property type="match status" value="1"/>
</dbReference>
<dbReference type="Gene3D" id="2.60.120.1060">
    <property type="entry name" value="NPCBM/NEW2 domain"/>
    <property type="match status" value="1"/>
</dbReference>
<evidence type="ECO:0000256" key="2">
    <source>
        <dbReference type="ARBA" id="ARBA00022729"/>
    </source>
</evidence>
<evidence type="ECO:0000256" key="6">
    <source>
        <dbReference type="SAM" id="SignalP"/>
    </source>
</evidence>
<dbReference type="GO" id="GO:0004557">
    <property type="term" value="F:alpha-galactosidase activity"/>
    <property type="evidence" value="ECO:0007669"/>
    <property type="project" value="UniProtKB-EC"/>
</dbReference>
<dbReference type="AlphaFoldDB" id="A0A5B9W3G9"/>
<dbReference type="InterPro" id="IPR017853">
    <property type="entry name" value="GH"/>
</dbReference>
<dbReference type="InterPro" id="IPR013785">
    <property type="entry name" value="Aldolase_TIM"/>
</dbReference>
<evidence type="ECO:0000313" key="9">
    <source>
        <dbReference type="Proteomes" id="UP000324233"/>
    </source>
</evidence>
<dbReference type="EC" id="3.2.1.22" evidence="5"/>
<comment type="catalytic activity">
    <reaction evidence="5">
        <text>Hydrolysis of terminal, non-reducing alpha-D-galactose residues in alpha-D-galactosides, including galactose oligosaccharides, galactomannans and galactolipids.</text>
        <dbReference type="EC" id="3.2.1.22"/>
    </reaction>
</comment>
<keyword evidence="2 6" id="KW-0732">Signal</keyword>
<dbReference type="InterPro" id="IPR008979">
    <property type="entry name" value="Galactose-bd-like_sf"/>
</dbReference>
<dbReference type="SUPFAM" id="SSF51445">
    <property type="entry name" value="(Trans)glycosidases"/>
    <property type="match status" value="1"/>
</dbReference>
<dbReference type="InterPro" id="IPR015919">
    <property type="entry name" value="Cadherin-like_sf"/>
</dbReference>
<dbReference type="PANTHER" id="PTHR11452:SF75">
    <property type="entry name" value="ALPHA-GALACTOSIDASE MEL1"/>
    <property type="match status" value="1"/>
</dbReference>
<keyword evidence="9" id="KW-1185">Reference proteome</keyword>
<evidence type="ECO:0000256" key="4">
    <source>
        <dbReference type="ARBA" id="ARBA00023295"/>
    </source>
</evidence>
<evidence type="ECO:0000259" key="7">
    <source>
        <dbReference type="SMART" id="SM00776"/>
    </source>
</evidence>
<keyword evidence="4 5" id="KW-0326">Glycosidase</keyword>
<feature type="signal peptide" evidence="6">
    <location>
        <begin position="1"/>
        <end position="24"/>
    </location>
</feature>
<dbReference type="SUPFAM" id="SSF49785">
    <property type="entry name" value="Galactose-binding domain-like"/>
    <property type="match status" value="1"/>
</dbReference>
<feature type="chain" id="PRO_5022684339" description="Alpha-galactosidase" evidence="6">
    <location>
        <begin position="25"/>
        <end position="658"/>
    </location>
</feature>
<dbReference type="SMART" id="SM00776">
    <property type="entry name" value="NPCBM"/>
    <property type="match status" value="1"/>
</dbReference>
<dbReference type="Pfam" id="PF16499">
    <property type="entry name" value="Melibiase_2"/>
    <property type="match status" value="1"/>
</dbReference>
<name>A0A5B9W3G9_9BACT</name>
<evidence type="ECO:0000256" key="1">
    <source>
        <dbReference type="ARBA" id="ARBA00009743"/>
    </source>
</evidence>
<dbReference type="GO" id="GO:0005509">
    <property type="term" value="F:calcium ion binding"/>
    <property type="evidence" value="ECO:0007669"/>
    <property type="project" value="InterPro"/>
</dbReference>
<dbReference type="OrthoDB" id="9807519at2"/>
<dbReference type="SUPFAM" id="SSF51011">
    <property type="entry name" value="Glycosyl hydrolase domain"/>
    <property type="match status" value="1"/>
</dbReference>
<dbReference type="InterPro" id="IPR013783">
    <property type="entry name" value="Ig-like_fold"/>
</dbReference>